<keyword evidence="7" id="KW-1185">Reference proteome</keyword>
<keyword evidence="1" id="KW-0963">Cytoplasm</keyword>
<dbReference type="InterPro" id="IPR018060">
    <property type="entry name" value="HTH_AraC"/>
</dbReference>
<dbReference type="PANTHER" id="PTHR46796:SF13">
    <property type="entry name" value="HTH-TYPE TRANSCRIPTIONAL ACTIVATOR RHAS"/>
    <property type="match status" value="1"/>
</dbReference>
<dbReference type="Pfam" id="PF12833">
    <property type="entry name" value="HTH_18"/>
    <property type="match status" value="1"/>
</dbReference>
<comment type="caution">
    <text evidence="6">The sequence shown here is derived from an EMBL/GenBank/DDBJ whole genome shotgun (WGS) entry which is preliminary data.</text>
</comment>
<reference evidence="6 7" key="1">
    <citation type="submission" date="2019-12" db="EMBL/GenBank/DDBJ databases">
        <title>Spirosoma sp. HMF4905 genome sequencing and assembly.</title>
        <authorList>
            <person name="Kang H."/>
            <person name="Cha I."/>
            <person name="Kim H."/>
            <person name="Joh K."/>
        </authorList>
    </citation>
    <scope>NUCLEOTIDE SEQUENCE [LARGE SCALE GENOMIC DNA]</scope>
    <source>
        <strain evidence="6 7">HMF4905</strain>
    </source>
</reference>
<feature type="domain" description="HTH araC/xylS-type" evidence="5">
    <location>
        <begin position="171"/>
        <end position="268"/>
    </location>
</feature>
<dbReference type="SUPFAM" id="SSF46689">
    <property type="entry name" value="Homeodomain-like"/>
    <property type="match status" value="1"/>
</dbReference>
<dbReference type="InterPro" id="IPR009057">
    <property type="entry name" value="Homeodomain-like_sf"/>
</dbReference>
<keyword evidence="2" id="KW-0805">Transcription regulation</keyword>
<keyword evidence="3" id="KW-0238">DNA-binding</keyword>
<protein>
    <submittedName>
        <fullName evidence="6">Helix-turn-helix domain-containing protein</fullName>
    </submittedName>
</protein>
<dbReference type="PANTHER" id="PTHR46796">
    <property type="entry name" value="HTH-TYPE TRANSCRIPTIONAL ACTIVATOR RHAS-RELATED"/>
    <property type="match status" value="1"/>
</dbReference>
<dbReference type="EMBL" id="WPIN01000012">
    <property type="protein sequence ID" value="MVM33768.1"/>
    <property type="molecule type" value="Genomic_DNA"/>
</dbReference>
<dbReference type="PROSITE" id="PS01124">
    <property type="entry name" value="HTH_ARAC_FAMILY_2"/>
    <property type="match status" value="1"/>
</dbReference>
<organism evidence="6 7">
    <name type="scientific">Spirosoma arboris</name>
    <dbReference type="NCBI Taxonomy" id="2682092"/>
    <lineage>
        <taxon>Bacteria</taxon>
        <taxon>Pseudomonadati</taxon>
        <taxon>Bacteroidota</taxon>
        <taxon>Cytophagia</taxon>
        <taxon>Cytophagales</taxon>
        <taxon>Cytophagaceae</taxon>
        <taxon>Spirosoma</taxon>
    </lineage>
</organism>
<dbReference type="InterPro" id="IPR054015">
    <property type="entry name" value="ExsA-like_N"/>
</dbReference>
<gene>
    <name evidence="6" type="ORF">GO755_27265</name>
</gene>
<proteinExistence type="predicted"/>
<evidence type="ECO:0000256" key="3">
    <source>
        <dbReference type="ARBA" id="ARBA00023125"/>
    </source>
</evidence>
<evidence type="ECO:0000313" key="6">
    <source>
        <dbReference type="EMBL" id="MVM33768.1"/>
    </source>
</evidence>
<accession>A0A7K1SJ67</accession>
<dbReference type="RefSeq" id="WP_317165968.1">
    <property type="nucleotide sequence ID" value="NZ_WPIN01000012.1"/>
</dbReference>
<sequence length="268" mass="31263">MGYQAHYIHPDLKLSRFDDKFYKADVLFEHHLLVWFISGETKIVQGENTFWFGAGDTLLFPRNQLVTVINYPKDGLPHQSAVMHLTPKRLTDFYAKNRVDVKPMPTPAFRTFDRHPLLKSCLASLIPYFDLNESLPDVIAAIKIDEAINILRTIDTDIDHLLANFDEPGKISLTDFMEQNYMFNMTMDKFGYLTGRSLTTFKRDFKKTFQTTPQKWITNKRLELAHYQIREKKRRPSDVYLEVGFENLSHFGHAFKKRFGYAPTELAG</sequence>
<name>A0A7K1SJ67_9BACT</name>
<dbReference type="AlphaFoldDB" id="A0A7K1SJ67"/>
<evidence type="ECO:0000259" key="5">
    <source>
        <dbReference type="PROSITE" id="PS01124"/>
    </source>
</evidence>
<dbReference type="GO" id="GO:0003700">
    <property type="term" value="F:DNA-binding transcription factor activity"/>
    <property type="evidence" value="ECO:0007669"/>
    <property type="project" value="InterPro"/>
</dbReference>
<dbReference type="InterPro" id="IPR037923">
    <property type="entry name" value="HTH-like"/>
</dbReference>
<dbReference type="InterPro" id="IPR050204">
    <property type="entry name" value="AraC_XylS_family_regulators"/>
</dbReference>
<evidence type="ECO:0000313" key="7">
    <source>
        <dbReference type="Proteomes" id="UP000436006"/>
    </source>
</evidence>
<dbReference type="SMART" id="SM00342">
    <property type="entry name" value="HTH_ARAC"/>
    <property type="match status" value="1"/>
</dbReference>
<dbReference type="Gene3D" id="1.10.10.60">
    <property type="entry name" value="Homeodomain-like"/>
    <property type="match status" value="1"/>
</dbReference>
<keyword evidence="4" id="KW-0804">Transcription</keyword>
<dbReference type="SUPFAM" id="SSF51215">
    <property type="entry name" value="Regulatory protein AraC"/>
    <property type="match status" value="1"/>
</dbReference>
<dbReference type="Proteomes" id="UP000436006">
    <property type="component" value="Unassembled WGS sequence"/>
</dbReference>
<evidence type="ECO:0000256" key="4">
    <source>
        <dbReference type="ARBA" id="ARBA00023163"/>
    </source>
</evidence>
<dbReference type="Pfam" id="PF22200">
    <property type="entry name" value="ExsA_N"/>
    <property type="match status" value="1"/>
</dbReference>
<evidence type="ECO:0000256" key="2">
    <source>
        <dbReference type="ARBA" id="ARBA00023015"/>
    </source>
</evidence>
<evidence type="ECO:0000256" key="1">
    <source>
        <dbReference type="ARBA" id="ARBA00022490"/>
    </source>
</evidence>
<dbReference type="GO" id="GO:0043565">
    <property type="term" value="F:sequence-specific DNA binding"/>
    <property type="evidence" value="ECO:0007669"/>
    <property type="project" value="InterPro"/>
</dbReference>